<accession>A0A845A4Q3</accession>
<gene>
    <name evidence="3" type="ORF">GRI39_04330</name>
</gene>
<dbReference type="PANTHER" id="PTHR19353">
    <property type="entry name" value="FATTY ACID DESATURASE 2"/>
    <property type="match status" value="1"/>
</dbReference>
<dbReference type="OrthoDB" id="9792534at2"/>
<dbReference type="GO" id="GO:0016020">
    <property type="term" value="C:membrane"/>
    <property type="evidence" value="ECO:0007669"/>
    <property type="project" value="TreeGrafter"/>
</dbReference>
<sequence length="365" mass="40380">MEIAMYLSDISNNGQSPSPAPSKKKPEDKELLRLAAGLNKELGRARPEIYWPDMLLSASIGYGALYLAMTSPSGWVVAGSWIVATLLLYRASLFIHEISHLKAGALPGFHFVWNLIVGVPLLIPSFMYEGVHTIHHQRTRYGTALDPEYLPLSHMRVRTLVVFMGTAALAPIAFLIRHAVFVPLSVIFPSIRRLLMTRLSSLAINPQFIRPTPTPALRKSWAFWDGAVSLWSIAIIVLTAVGTIPLRAFITYMLMISGAMIVNQIRTLVAHLWDNEGDEMNITDQYLDSVNVPPPGYLPALWAPVGLRYHGLHHLLPGVPYHSLGEAHRRLIAGTQIGSTYHRANYPNLSGLLCRLVSSASRSGK</sequence>
<feature type="transmembrane region" description="Helical" evidence="1">
    <location>
        <begin position="108"/>
        <end position="128"/>
    </location>
</feature>
<dbReference type="GO" id="GO:0008610">
    <property type="term" value="P:lipid biosynthetic process"/>
    <property type="evidence" value="ECO:0007669"/>
    <property type="project" value="UniProtKB-ARBA"/>
</dbReference>
<dbReference type="EMBL" id="WTYQ01000001">
    <property type="protein sequence ID" value="MXP25272.1"/>
    <property type="molecule type" value="Genomic_DNA"/>
</dbReference>
<protein>
    <submittedName>
        <fullName evidence="3">Fatty acid desaturase</fullName>
    </submittedName>
</protein>
<keyword evidence="1" id="KW-0472">Membrane</keyword>
<dbReference type="Proteomes" id="UP000460561">
    <property type="component" value="Unassembled WGS sequence"/>
</dbReference>
<dbReference type="AlphaFoldDB" id="A0A845A4Q3"/>
<proteinExistence type="predicted"/>
<keyword evidence="1" id="KW-0812">Transmembrane</keyword>
<feature type="domain" description="Fatty acid desaturase" evidence="2">
    <location>
        <begin position="74"/>
        <end position="332"/>
    </location>
</feature>
<comment type="caution">
    <text evidence="3">The sequence shown here is derived from an EMBL/GenBank/DDBJ whole genome shotgun (WGS) entry which is preliminary data.</text>
</comment>
<organism evidence="3 4">
    <name type="scientific">Altericroceibacterium indicum</name>
    <dbReference type="NCBI Taxonomy" id="374177"/>
    <lineage>
        <taxon>Bacteria</taxon>
        <taxon>Pseudomonadati</taxon>
        <taxon>Pseudomonadota</taxon>
        <taxon>Alphaproteobacteria</taxon>
        <taxon>Sphingomonadales</taxon>
        <taxon>Erythrobacteraceae</taxon>
        <taxon>Altericroceibacterium</taxon>
    </lineage>
</organism>
<dbReference type="PANTHER" id="PTHR19353:SF19">
    <property type="entry name" value="DELTA(5) FATTY ACID DESATURASE C-RELATED"/>
    <property type="match status" value="1"/>
</dbReference>
<name>A0A845A4Q3_9SPHN</name>
<evidence type="ECO:0000259" key="2">
    <source>
        <dbReference type="Pfam" id="PF00487"/>
    </source>
</evidence>
<evidence type="ECO:0000313" key="4">
    <source>
        <dbReference type="Proteomes" id="UP000460561"/>
    </source>
</evidence>
<feature type="transmembrane region" description="Helical" evidence="1">
    <location>
        <begin position="228"/>
        <end position="250"/>
    </location>
</feature>
<keyword evidence="1" id="KW-1133">Transmembrane helix</keyword>
<dbReference type="InterPro" id="IPR005804">
    <property type="entry name" value="FA_desaturase_dom"/>
</dbReference>
<evidence type="ECO:0000313" key="3">
    <source>
        <dbReference type="EMBL" id="MXP25272.1"/>
    </source>
</evidence>
<evidence type="ECO:0000256" key="1">
    <source>
        <dbReference type="SAM" id="Phobius"/>
    </source>
</evidence>
<feature type="transmembrane region" description="Helical" evidence="1">
    <location>
        <begin position="160"/>
        <end position="188"/>
    </location>
</feature>
<reference evidence="3 4" key="1">
    <citation type="submission" date="2019-12" db="EMBL/GenBank/DDBJ databases">
        <title>Genomic-based taxomic classification of the family Erythrobacteraceae.</title>
        <authorList>
            <person name="Xu L."/>
        </authorList>
    </citation>
    <scope>NUCLEOTIDE SEQUENCE [LARGE SCALE GENOMIC DNA]</scope>
    <source>
        <strain evidence="3 4">DSM 18604</strain>
    </source>
</reference>
<dbReference type="GO" id="GO:0016717">
    <property type="term" value="F:oxidoreductase activity, acting on paired donors, with oxidation of a pair of donors resulting in the reduction of molecular oxygen to two molecules of water"/>
    <property type="evidence" value="ECO:0007669"/>
    <property type="project" value="TreeGrafter"/>
</dbReference>
<dbReference type="InterPro" id="IPR012171">
    <property type="entry name" value="Fatty_acid_desaturase"/>
</dbReference>
<dbReference type="Pfam" id="PF00487">
    <property type="entry name" value="FA_desaturase"/>
    <property type="match status" value="1"/>
</dbReference>
<feature type="transmembrane region" description="Helical" evidence="1">
    <location>
        <begin position="75"/>
        <end position="96"/>
    </location>
</feature>
<keyword evidence="4" id="KW-1185">Reference proteome</keyword>